<sequence length="336" mass="36736">MDPAFIAGLVDNIQANLYVLLAEGVLYGIYAALFAFYLHVLHTGGISNNRFLTVATISLFLLCSTHFSLVTASTILDNRISEALAIGLDLGDDETSNYVGVAVAVVYVTSNAVADSIFIFRCYAIWNFRRTILIIPAVLAISCAVLGYLDVFWSASDFGDWDFSFSFITTLAMLPITVSLLTTLILMGLSVGRIWWLARTARKVMGKRITSRYYTICAMILESGALYCVGGILYVIFTIRTYNTTRGTILGQLVGITPTIIAVRVGLGKSVESVNSFIATARPRARSPLEFQPAVPSARAVESRVLYLQSDEEEKVGPEVNLGATQSYCTQPVRLE</sequence>
<keyword evidence="3" id="KW-1185">Reference proteome</keyword>
<comment type="caution">
    <text evidence="2">The sequence shown here is derived from an EMBL/GenBank/DDBJ whole genome shotgun (WGS) entry which is preliminary data.</text>
</comment>
<feature type="transmembrane region" description="Helical" evidence="1">
    <location>
        <begin position="51"/>
        <end position="76"/>
    </location>
</feature>
<feature type="transmembrane region" description="Helical" evidence="1">
    <location>
        <begin position="249"/>
        <end position="267"/>
    </location>
</feature>
<accession>A0AAD7I172</accession>
<feature type="transmembrane region" description="Helical" evidence="1">
    <location>
        <begin position="165"/>
        <end position="192"/>
    </location>
</feature>
<organism evidence="2 3">
    <name type="scientific">Mycena maculata</name>
    <dbReference type="NCBI Taxonomy" id="230809"/>
    <lineage>
        <taxon>Eukaryota</taxon>
        <taxon>Fungi</taxon>
        <taxon>Dikarya</taxon>
        <taxon>Basidiomycota</taxon>
        <taxon>Agaricomycotina</taxon>
        <taxon>Agaricomycetes</taxon>
        <taxon>Agaricomycetidae</taxon>
        <taxon>Agaricales</taxon>
        <taxon>Marasmiineae</taxon>
        <taxon>Mycenaceae</taxon>
        <taxon>Mycena</taxon>
    </lineage>
</organism>
<feature type="transmembrane region" description="Helical" evidence="1">
    <location>
        <begin position="132"/>
        <end position="153"/>
    </location>
</feature>
<feature type="transmembrane region" description="Helical" evidence="1">
    <location>
        <begin position="213"/>
        <end position="237"/>
    </location>
</feature>
<feature type="transmembrane region" description="Helical" evidence="1">
    <location>
        <begin position="96"/>
        <end position="120"/>
    </location>
</feature>
<evidence type="ECO:0000256" key="1">
    <source>
        <dbReference type="SAM" id="Phobius"/>
    </source>
</evidence>
<proteinExistence type="predicted"/>
<dbReference type="EMBL" id="JARJLG010000173">
    <property type="protein sequence ID" value="KAJ7732725.1"/>
    <property type="molecule type" value="Genomic_DNA"/>
</dbReference>
<name>A0AAD7I172_9AGAR</name>
<dbReference type="AlphaFoldDB" id="A0AAD7I172"/>
<protein>
    <submittedName>
        <fullName evidence="2">Uncharacterized protein</fullName>
    </submittedName>
</protein>
<keyword evidence="1" id="KW-0812">Transmembrane</keyword>
<gene>
    <name evidence="2" type="ORF">DFH07DRAFT_1065536</name>
</gene>
<keyword evidence="1" id="KW-1133">Transmembrane helix</keyword>
<feature type="transmembrane region" description="Helical" evidence="1">
    <location>
        <begin position="17"/>
        <end position="39"/>
    </location>
</feature>
<reference evidence="2" key="1">
    <citation type="submission" date="2023-03" db="EMBL/GenBank/DDBJ databases">
        <title>Massive genome expansion in bonnet fungi (Mycena s.s.) driven by repeated elements and novel gene families across ecological guilds.</title>
        <authorList>
            <consortium name="Lawrence Berkeley National Laboratory"/>
            <person name="Harder C.B."/>
            <person name="Miyauchi S."/>
            <person name="Viragh M."/>
            <person name="Kuo A."/>
            <person name="Thoen E."/>
            <person name="Andreopoulos B."/>
            <person name="Lu D."/>
            <person name="Skrede I."/>
            <person name="Drula E."/>
            <person name="Henrissat B."/>
            <person name="Morin E."/>
            <person name="Kohler A."/>
            <person name="Barry K."/>
            <person name="LaButti K."/>
            <person name="Morin E."/>
            <person name="Salamov A."/>
            <person name="Lipzen A."/>
            <person name="Mereny Z."/>
            <person name="Hegedus B."/>
            <person name="Baldrian P."/>
            <person name="Stursova M."/>
            <person name="Weitz H."/>
            <person name="Taylor A."/>
            <person name="Grigoriev I.V."/>
            <person name="Nagy L.G."/>
            <person name="Martin F."/>
            <person name="Kauserud H."/>
        </authorList>
    </citation>
    <scope>NUCLEOTIDE SEQUENCE</scope>
    <source>
        <strain evidence="2">CBHHK188m</strain>
    </source>
</reference>
<evidence type="ECO:0000313" key="3">
    <source>
        <dbReference type="Proteomes" id="UP001215280"/>
    </source>
</evidence>
<keyword evidence="1" id="KW-0472">Membrane</keyword>
<dbReference type="Proteomes" id="UP001215280">
    <property type="component" value="Unassembled WGS sequence"/>
</dbReference>
<evidence type="ECO:0000313" key="2">
    <source>
        <dbReference type="EMBL" id="KAJ7732725.1"/>
    </source>
</evidence>